<dbReference type="Gene3D" id="1.10.287.130">
    <property type="match status" value="1"/>
</dbReference>
<feature type="transmembrane region" description="Helical" evidence="13">
    <location>
        <begin position="43"/>
        <end position="71"/>
    </location>
</feature>
<keyword evidence="11" id="KW-0902">Two-component regulatory system</keyword>
<feature type="non-terminal residue" evidence="15">
    <location>
        <position position="336"/>
    </location>
</feature>
<keyword evidence="9" id="KW-0067">ATP-binding</keyword>
<accession>A0A0P9DA13</accession>
<name>A0A0P9DA13_9CHLR</name>
<dbReference type="EMBL" id="LJCR01002006">
    <property type="protein sequence ID" value="KPV49386.1"/>
    <property type="molecule type" value="Genomic_DNA"/>
</dbReference>
<evidence type="ECO:0000256" key="2">
    <source>
        <dbReference type="ARBA" id="ARBA00004141"/>
    </source>
</evidence>
<dbReference type="PANTHER" id="PTHR45569">
    <property type="entry name" value="SENSOR PROTEIN KDPD"/>
    <property type="match status" value="1"/>
</dbReference>
<keyword evidence="5" id="KW-0808">Transferase</keyword>
<comment type="catalytic activity">
    <reaction evidence="1">
        <text>ATP + protein L-histidine = ADP + protein N-phospho-L-histidine.</text>
        <dbReference type="EC" id="2.7.13.3"/>
    </reaction>
</comment>
<sequence>MTPRLQAIASAHPYLWCLGIIALSTGLLWFVQPYIYADNISLCYLIVVLVCAVTAGRVPAVISAFASFLVFKFFFVEPLFALTVANITDPLQLLSFIIAALIASTITLHARDQAAVARAQAREMSILYDVSQSISAELNFERIASVIVEITRQLLGCPACQLALARGDGSLEVFASSGDWPAYSATANATLRAGEQTFGTLRVALGSQRTSLNRTQQQLLETLATQAALALERSRLAHSAARAEALAASDRLKSTLISAVSHDLRTPLAAISAAADELMADDVQWTGPAVLDFAQIIKDEATQLYHVVSNLLDLTRIEAGVLQPQRGWYNVAEIIY</sequence>
<feature type="domain" description="Signal transduction histidine kinase dimerisation/phosphoacceptor" evidence="14">
    <location>
        <begin position="252"/>
        <end position="320"/>
    </location>
</feature>
<dbReference type="AlphaFoldDB" id="A0A0P9DA13"/>
<evidence type="ECO:0000256" key="1">
    <source>
        <dbReference type="ARBA" id="ARBA00000085"/>
    </source>
</evidence>
<dbReference type="GO" id="GO:0000155">
    <property type="term" value="F:phosphorelay sensor kinase activity"/>
    <property type="evidence" value="ECO:0007669"/>
    <property type="project" value="InterPro"/>
</dbReference>
<organism evidence="15 16">
    <name type="scientific">Kouleothrix aurantiaca</name>
    <dbReference type="NCBI Taxonomy" id="186479"/>
    <lineage>
        <taxon>Bacteria</taxon>
        <taxon>Bacillati</taxon>
        <taxon>Chloroflexota</taxon>
        <taxon>Chloroflexia</taxon>
        <taxon>Chloroflexales</taxon>
        <taxon>Roseiflexineae</taxon>
        <taxon>Roseiflexaceae</taxon>
        <taxon>Kouleothrix</taxon>
    </lineage>
</organism>
<dbReference type="InterPro" id="IPR029016">
    <property type="entry name" value="GAF-like_dom_sf"/>
</dbReference>
<dbReference type="PANTHER" id="PTHR45569:SF1">
    <property type="entry name" value="SENSOR PROTEIN KDPD"/>
    <property type="match status" value="1"/>
</dbReference>
<dbReference type="InterPro" id="IPR036097">
    <property type="entry name" value="HisK_dim/P_sf"/>
</dbReference>
<evidence type="ECO:0000313" key="15">
    <source>
        <dbReference type="EMBL" id="KPV49386.1"/>
    </source>
</evidence>
<dbReference type="Pfam" id="PF13493">
    <property type="entry name" value="DUF4118"/>
    <property type="match status" value="1"/>
</dbReference>
<proteinExistence type="predicted"/>
<keyword evidence="6 13" id="KW-0812">Transmembrane</keyword>
<evidence type="ECO:0000256" key="8">
    <source>
        <dbReference type="ARBA" id="ARBA00022777"/>
    </source>
</evidence>
<dbReference type="SUPFAM" id="SSF55781">
    <property type="entry name" value="GAF domain-like"/>
    <property type="match status" value="1"/>
</dbReference>
<dbReference type="GO" id="GO:0005886">
    <property type="term" value="C:plasma membrane"/>
    <property type="evidence" value="ECO:0007669"/>
    <property type="project" value="TreeGrafter"/>
</dbReference>
<keyword evidence="7" id="KW-0547">Nucleotide-binding</keyword>
<evidence type="ECO:0000256" key="5">
    <source>
        <dbReference type="ARBA" id="ARBA00022679"/>
    </source>
</evidence>
<evidence type="ECO:0000256" key="3">
    <source>
        <dbReference type="ARBA" id="ARBA00012438"/>
    </source>
</evidence>
<feature type="transmembrane region" description="Helical" evidence="13">
    <location>
        <begin position="13"/>
        <end position="31"/>
    </location>
</feature>
<dbReference type="Proteomes" id="UP000050509">
    <property type="component" value="Unassembled WGS sequence"/>
</dbReference>
<dbReference type="InterPro" id="IPR003661">
    <property type="entry name" value="HisK_dim/P_dom"/>
</dbReference>
<keyword evidence="4" id="KW-0597">Phosphoprotein</keyword>
<dbReference type="InterPro" id="IPR052023">
    <property type="entry name" value="Histidine_kinase_KdpD"/>
</dbReference>
<evidence type="ECO:0000256" key="7">
    <source>
        <dbReference type="ARBA" id="ARBA00022741"/>
    </source>
</evidence>
<evidence type="ECO:0000256" key="6">
    <source>
        <dbReference type="ARBA" id="ARBA00022692"/>
    </source>
</evidence>
<dbReference type="InterPro" id="IPR038318">
    <property type="entry name" value="KdpD_sf"/>
</dbReference>
<evidence type="ECO:0000256" key="12">
    <source>
        <dbReference type="ARBA" id="ARBA00023136"/>
    </source>
</evidence>
<dbReference type="SUPFAM" id="SSF47384">
    <property type="entry name" value="Homodimeric domain of signal transducing histidine kinase"/>
    <property type="match status" value="1"/>
</dbReference>
<dbReference type="GO" id="GO:0005524">
    <property type="term" value="F:ATP binding"/>
    <property type="evidence" value="ECO:0007669"/>
    <property type="project" value="UniProtKB-KW"/>
</dbReference>
<feature type="transmembrane region" description="Helical" evidence="13">
    <location>
        <begin position="91"/>
        <end position="110"/>
    </location>
</feature>
<evidence type="ECO:0000313" key="16">
    <source>
        <dbReference type="Proteomes" id="UP000050509"/>
    </source>
</evidence>
<comment type="caution">
    <text evidence="15">The sequence shown here is derived from an EMBL/GenBank/DDBJ whole genome shotgun (WGS) entry which is preliminary data.</text>
</comment>
<comment type="subcellular location">
    <subcellularLocation>
        <location evidence="2">Membrane</location>
        <topology evidence="2">Multi-pass membrane protein</topology>
    </subcellularLocation>
</comment>
<dbReference type="EC" id="2.7.13.3" evidence="3"/>
<dbReference type="SMART" id="SM00388">
    <property type="entry name" value="HisKA"/>
    <property type="match status" value="1"/>
</dbReference>
<evidence type="ECO:0000256" key="13">
    <source>
        <dbReference type="SAM" id="Phobius"/>
    </source>
</evidence>
<dbReference type="Pfam" id="PF00512">
    <property type="entry name" value="HisKA"/>
    <property type="match status" value="1"/>
</dbReference>
<protein>
    <recommendedName>
        <fullName evidence="3">histidine kinase</fullName>
        <ecNumber evidence="3">2.7.13.3</ecNumber>
    </recommendedName>
</protein>
<keyword evidence="16" id="KW-1185">Reference proteome</keyword>
<evidence type="ECO:0000256" key="11">
    <source>
        <dbReference type="ARBA" id="ARBA00023012"/>
    </source>
</evidence>
<keyword evidence="10 13" id="KW-1133">Transmembrane helix</keyword>
<dbReference type="Gene3D" id="1.20.120.620">
    <property type="entry name" value="Backbone structure of the membrane domain of e. Coli histidine kinase receptor kdpd"/>
    <property type="match status" value="1"/>
</dbReference>
<evidence type="ECO:0000256" key="4">
    <source>
        <dbReference type="ARBA" id="ARBA00022553"/>
    </source>
</evidence>
<evidence type="ECO:0000259" key="14">
    <source>
        <dbReference type="SMART" id="SM00388"/>
    </source>
</evidence>
<evidence type="ECO:0000256" key="9">
    <source>
        <dbReference type="ARBA" id="ARBA00022840"/>
    </source>
</evidence>
<reference evidence="15 16" key="1">
    <citation type="submission" date="2015-09" db="EMBL/GenBank/DDBJ databases">
        <title>Draft genome sequence of Kouleothrix aurantiaca JCM 19913.</title>
        <authorList>
            <person name="Hemp J."/>
        </authorList>
    </citation>
    <scope>NUCLEOTIDE SEQUENCE [LARGE SCALE GENOMIC DNA]</scope>
    <source>
        <strain evidence="15 16">COM-B</strain>
    </source>
</reference>
<gene>
    <name evidence="15" type="ORF">SE17_32950</name>
</gene>
<keyword evidence="12 13" id="KW-0472">Membrane</keyword>
<dbReference type="InterPro" id="IPR025201">
    <property type="entry name" value="KdpD_TM"/>
</dbReference>
<keyword evidence="8" id="KW-0418">Kinase</keyword>
<dbReference type="Gene3D" id="3.30.450.40">
    <property type="match status" value="2"/>
</dbReference>
<dbReference type="CDD" id="cd00082">
    <property type="entry name" value="HisKA"/>
    <property type="match status" value="1"/>
</dbReference>
<evidence type="ECO:0000256" key="10">
    <source>
        <dbReference type="ARBA" id="ARBA00022989"/>
    </source>
</evidence>